<feature type="transmembrane region" description="Helical" evidence="1">
    <location>
        <begin position="106"/>
        <end position="124"/>
    </location>
</feature>
<sequence>MRIWRDPTAMAVSLGILPVVETAASLAALPDPANTLATAAEVLGMSLPMLLALSLLSRVAGWIMALVLPLGLRFMVIKRALGIPVALGLAAANALAYIGVTSAFGMGAQTLHLLAAIVLGFLVLRHEFDKSADAPAQGGQGY</sequence>
<proteinExistence type="predicted"/>
<dbReference type="EMBL" id="ATHI01000026">
    <property type="protein sequence ID" value="EPR32909.1"/>
    <property type="molecule type" value="Genomic_DNA"/>
</dbReference>
<protein>
    <submittedName>
        <fullName evidence="2">Uncharacterized protein</fullName>
    </submittedName>
</protein>
<keyword evidence="1" id="KW-1133">Transmembrane helix</keyword>
<comment type="caution">
    <text evidence="2">The sequence shown here is derived from an EMBL/GenBank/DDBJ whole genome shotgun (WGS) entry which is preliminary data.</text>
</comment>
<dbReference type="Proteomes" id="UP000014975">
    <property type="component" value="Unassembled WGS sequence"/>
</dbReference>
<feature type="transmembrane region" description="Helical" evidence="1">
    <location>
        <begin position="43"/>
        <end position="68"/>
    </location>
</feature>
<organism evidence="2 3">
    <name type="scientific">Alkalidesulfovibrio alkalitolerans DSM 16529</name>
    <dbReference type="NCBI Taxonomy" id="1121439"/>
    <lineage>
        <taxon>Bacteria</taxon>
        <taxon>Pseudomonadati</taxon>
        <taxon>Thermodesulfobacteriota</taxon>
        <taxon>Desulfovibrionia</taxon>
        <taxon>Desulfovibrionales</taxon>
        <taxon>Desulfovibrionaceae</taxon>
        <taxon>Alkalidesulfovibrio</taxon>
    </lineage>
</organism>
<keyword evidence="1" id="KW-0812">Transmembrane</keyword>
<evidence type="ECO:0000313" key="2">
    <source>
        <dbReference type="EMBL" id="EPR32909.1"/>
    </source>
</evidence>
<dbReference type="PATRIC" id="fig|1121439.3.peg.1699"/>
<accession>S7UGG2</accession>
<gene>
    <name evidence="2" type="ORF">dsat_0350</name>
</gene>
<dbReference type="STRING" id="1121439.dsat_0350"/>
<reference evidence="2 3" key="1">
    <citation type="journal article" date="2013" name="Genome Announc.">
        <title>Draft genome sequences for three mercury-methylating, sulfate-reducing bacteria.</title>
        <authorList>
            <person name="Brown S.D."/>
            <person name="Hurt R.A.Jr."/>
            <person name="Gilmour C.C."/>
            <person name="Elias D.A."/>
        </authorList>
    </citation>
    <scope>NUCLEOTIDE SEQUENCE [LARGE SCALE GENOMIC DNA]</scope>
    <source>
        <strain evidence="2 3">DSM 16529</strain>
    </source>
</reference>
<evidence type="ECO:0000256" key="1">
    <source>
        <dbReference type="SAM" id="Phobius"/>
    </source>
</evidence>
<feature type="transmembrane region" description="Helical" evidence="1">
    <location>
        <begin position="80"/>
        <end position="100"/>
    </location>
</feature>
<evidence type="ECO:0000313" key="3">
    <source>
        <dbReference type="Proteomes" id="UP000014975"/>
    </source>
</evidence>
<dbReference type="AlphaFoldDB" id="S7UGG2"/>
<keyword evidence="3" id="KW-1185">Reference proteome</keyword>
<dbReference type="RefSeq" id="WP_020887044.1">
    <property type="nucleotide sequence ID" value="NZ_ATHI01000026.1"/>
</dbReference>
<name>S7UGG2_9BACT</name>
<keyword evidence="1" id="KW-0472">Membrane</keyword>